<dbReference type="PROSITE" id="PS51104">
    <property type="entry name" value="PTS_EIIC_TYPE_2"/>
    <property type="match status" value="1"/>
</dbReference>
<feature type="transmembrane region" description="Helical" evidence="9">
    <location>
        <begin position="430"/>
        <end position="450"/>
    </location>
</feature>
<gene>
    <name evidence="11" type="ORF">MQE39_08750</name>
</gene>
<feature type="transmembrane region" description="Helical" evidence="9">
    <location>
        <begin position="315"/>
        <end position="335"/>
    </location>
</feature>
<name>A0AB35UJI5_9FIRM</name>
<organism evidence="11 12">
    <name type="scientific">Dielma fastidiosa</name>
    <dbReference type="NCBI Taxonomy" id="1034346"/>
    <lineage>
        <taxon>Bacteria</taxon>
        <taxon>Bacillati</taxon>
        <taxon>Bacillota</taxon>
        <taxon>Erysipelotrichia</taxon>
        <taxon>Erysipelotrichales</taxon>
        <taxon>Erysipelotrichaceae</taxon>
        <taxon>Dielma</taxon>
    </lineage>
</organism>
<dbReference type="GO" id="GO:0009401">
    <property type="term" value="P:phosphoenolpyruvate-dependent sugar phosphotransferase system"/>
    <property type="evidence" value="ECO:0007669"/>
    <property type="project" value="UniProtKB-KW"/>
</dbReference>
<evidence type="ECO:0000256" key="1">
    <source>
        <dbReference type="ARBA" id="ARBA00004651"/>
    </source>
</evidence>
<evidence type="ECO:0000256" key="2">
    <source>
        <dbReference type="ARBA" id="ARBA00022448"/>
    </source>
</evidence>
<dbReference type="GO" id="GO:0005886">
    <property type="term" value="C:plasma membrane"/>
    <property type="evidence" value="ECO:0007669"/>
    <property type="project" value="UniProtKB-SubCell"/>
</dbReference>
<dbReference type="RefSeq" id="WP_320883570.1">
    <property type="nucleotide sequence ID" value="NZ_BAABZA010000011.1"/>
</dbReference>
<dbReference type="InterPro" id="IPR004703">
    <property type="entry name" value="PTS_sugar-sp_permease"/>
</dbReference>
<feature type="domain" description="PTS EIIC type-2" evidence="10">
    <location>
        <begin position="8"/>
        <end position="452"/>
    </location>
</feature>
<dbReference type="PIRSF" id="PIRSF006304">
    <property type="entry name" value="GatC"/>
    <property type="match status" value="1"/>
</dbReference>
<dbReference type="AlphaFoldDB" id="A0AB35UJI5"/>
<keyword evidence="6 9" id="KW-0812">Transmembrane</keyword>
<dbReference type="Pfam" id="PF03611">
    <property type="entry name" value="EIIC-GAT"/>
    <property type="match status" value="1"/>
</dbReference>
<evidence type="ECO:0000256" key="5">
    <source>
        <dbReference type="ARBA" id="ARBA00022683"/>
    </source>
</evidence>
<feature type="transmembrane region" description="Helical" evidence="9">
    <location>
        <begin position="230"/>
        <end position="249"/>
    </location>
</feature>
<keyword evidence="5" id="KW-0598">Phosphotransferase system</keyword>
<keyword evidence="8 9" id="KW-0472">Membrane</keyword>
<evidence type="ECO:0000313" key="11">
    <source>
        <dbReference type="EMBL" id="MDY5168202.1"/>
    </source>
</evidence>
<evidence type="ECO:0000259" key="10">
    <source>
        <dbReference type="PROSITE" id="PS51104"/>
    </source>
</evidence>
<keyword evidence="7 9" id="KW-1133">Transmembrane helix</keyword>
<dbReference type="Proteomes" id="UP001276902">
    <property type="component" value="Unassembled WGS sequence"/>
</dbReference>
<dbReference type="GO" id="GO:0015577">
    <property type="term" value="F:galactitol transmembrane transporter activity"/>
    <property type="evidence" value="ECO:0007669"/>
    <property type="project" value="InterPro"/>
</dbReference>
<feature type="transmembrane region" description="Helical" evidence="9">
    <location>
        <begin position="43"/>
        <end position="63"/>
    </location>
</feature>
<evidence type="ECO:0000256" key="6">
    <source>
        <dbReference type="ARBA" id="ARBA00022692"/>
    </source>
</evidence>
<dbReference type="PANTHER" id="PTHR37324">
    <property type="entry name" value="PTS SYSTEM GALACTITOL-SPECIFIC EIIC COMPONENT"/>
    <property type="match status" value="1"/>
</dbReference>
<feature type="transmembrane region" description="Helical" evidence="9">
    <location>
        <begin position="146"/>
        <end position="163"/>
    </location>
</feature>
<keyword evidence="2" id="KW-0813">Transport</keyword>
<evidence type="ECO:0000313" key="12">
    <source>
        <dbReference type="Proteomes" id="UP001276902"/>
    </source>
</evidence>
<reference evidence="11" key="1">
    <citation type="submission" date="2022-03" db="EMBL/GenBank/DDBJ databases">
        <title>First case of bacteraemia caused by Dielma fastidiosa in a patient hospitalised with diverticulitis.</title>
        <authorList>
            <person name="Forman-Ankjaer B."/>
            <person name="Hvid-Jensen F."/>
            <person name="Kobel C.M."/>
            <person name="Greve T."/>
        </authorList>
    </citation>
    <scope>NUCLEOTIDE SEQUENCE</scope>
    <source>
        <strain evidence="11">AUH_DF_2021</strain>
    </source>
</reference>
<evidence type="ECO:0000256" key="8">
    <source>
        <dbReference type="ARBA" id="ARBA00023136"/>
    </source>
</evidence>
<evidence type="ECO:0000256" key="9">
    <source>
        <dbReference type="SAM" id="Phobius"/>
    </source>
</evidence>
<feature type="transmembrane region" description="Helical" evidence="9">
    <location>
        <begin position="83"/>
        <end position="111"/>
    </location>
</feature>
<keyword evidence="4" id="KW-0762">Sugar transport</keyword>
<dbReference type="InterPro" id="IPR013014">
    <property type="entry name" value="PTS_EIIC_2"/>
</dbReference>
<proteinExistence type="predicted"/>
<dbReference type="EMBL" id="JALDAW010000013">
    <property type="protein sequence ID" value="MDY5168202.1"/>
    <property type="molecule type" value="Genomic_DNA"/>
</dbReference>
<protein>
    <recommendedName>
        <fullName evidence="10">PTS EIIC type-2 domain-containing protein</fullName>
    </recommendedName>
</protein>
<feature type="transmembrane region" description="Helical" evidence="9">
    <location>
        <begin position="6"/>
        <end position="31"/>
    </location>
</feature>
<evidence type="ECO:0000256" key="4">
    <source>
        <dbReference type="ARBA" id="ARBA00022597"/>
    </source>
</evidence>
<comment type="subcellular location">
    <subcellularLocation>
        <location evidence="1">Cell membrane</location>
        <topology evidence="1">Multi-pass membrane protein</topology>
    </subcellularLocation>
</comment>
<dbReference type="PANTHER" id="PTHR37324:SF2">
    <property type="entry name" value="PTS SYSTEM GALACTITOL-SPECIFIC EIIC COMPONENT"/>
    <property type="match status" value="1"/>
</dbReference>
<evidence type="ECO:0000256" key="7">
    <source>
        <dbReference type="ARBA" id="ARBA00022989"/>
    </source>
</evidence>
<evidence type="ECO:0000256" key="3">
    <source>
        <dbReference type="ARBA" id="ARBA00022475"/>
    </source>
</evidence>
<keyword evidence="3" id="KW-1003">Cell membrane</keyword>
<comment type="caution">
    <text evidence="11">The sequence shown here is derived from an EMBL/GenBank/DDBJ whole genome shotgun (WGS) entry which is preliminary data.</text>
</comment>
<accession>A0AB35UJI5</accession>
<sequence>MEFLSTFFSTISGLGKYLMVPLMVALIGIAFKCNVNKAVKGGITVGIGLFGLDLALSIVSNYLGPVATGLVGKANLNLDVIDVGWTALSGIAYGTEIGAFIIPLMLAFNLIMLAVGATKTMDIDIWNFWHYALTGSLIYVITNNLFFGLLAALAHAAVIFLIADRTAKRVQEVIGIPGISIPHGGCLGQWIVGFILEPLYNLLGKGKTGEEKTISQTNAKKLQDNPVLKVIKDPIYLGFILGTVIAFIGGQDAKTSFTTGMAMAALLYLTPRMVKILMEGLVPISQACSKIMAEKNKSGELYIGMDNAVGLGHTTVMLISVIAIPVCVALCAIVPGNRIIPIASLAACGYNCSMLNVVHRGKVGRTLLSCTIFLALTLVIASFMAPKITEVALSSGYTWSQSEYTLISAISGTLWSTFPLFLLFNINSTIGAVCCLAIIIACVVLQKIYFKKKMQSAAELAKAEKQDH</sequence>
<feature type="transmembrane region" description="Helical" evidence="9">
    <location>
        <begin position="363"/>
        <end position="383"/>
    </location>
</feature>
<dbReference type="InterPro" id="IPR013853">
    <property type="entry name" value="EIIC-GAT"/>
</dbReference>